<evidence type="ECO:0000313" key="2">
    <source>
        <dbReference type="Proteomes" id="UP000549394"/>
    </source>
</evidence>
<keyword evidence="2" id="KW-1185">Reference proteome</keyword>
<evidence type="ECO:0000313" key="1">
    <source>
        <dbReference type="EMBL" id="CAD5118537.1"/>
    </source>
</evidence>
<dbReference type="EMBL" id="CAJFCJ010000009">
    <property type="protein sequence ID" value="CAD5118537.1"/>
    <property type="molecule type" value="Genomic_DNA"/>
</dbReference>
<gene>
    <name evidence="1" type="ORF">DGYR_LOCUS6895</name>
</gene>
<proteinExistence type="predicted"/>
<sequence length="537" mass="63017">MLASTNSVEQRAVLSLLPPMKIEFRRAFHPSDGLLNHFVKMKYEDSSFFDYVLDNLECNNEAMHLITSAALIEEDLDSCNSSIPLMSEKIDMFVYYKNRVIWPILRALVNRGWNLSLGKLVKKLDLDGKFQWNFSLLISTLLYAIKVKKSNIINYLIDNYSFEISEDCQKILTIFPLILHSDNGDKIHIFNGLFNKVRSKAESINYRNIGVKVLQSCTEAGIKLDDFVIVMNIEKDIWSRSWKVQILAENAFKLSNSSIFIYLLSHCPDLIDIYRREDYWYLIMQKPTEMIDYLIKRVPDILIWYDNLLSGKYNCKKDFKYKLFTENDLSNIFRCESVVCFFKKRDTFYKIYLYWQSGLAGINLTNLSLYYFRCLRTIVKFMDLYGISIDEAGNYFCNWYVSNVRRSLKFNYTCLDLGSLVLPIFMEYGYVYRGSLRLVSCNPLTRKLFWLFSSRPICLLGPQGEEILDPDFGIQPLWHLSALVIRRSIRRPFKRSIEALQVPATIKFQIQLEQELMRRIEANPAIFFPNSIRDALL</sequence>
<accession>A0A7I8VT25</accession>
<reference evidence="1 2" key="1">
    <citation type="submission" date="2020-08" db="EMBL/GenBank/DDBJ databases">
        <authorList>
            <person name="Hejnol A."/>
        </authorList>
    </citation>
    <scope>NUCLEOTIDE SEQUENCE [LARGE SCALE GENOMIC DNA]</scope>
</reference>
<dbReference type="AlphaFoldDB" id="A0A7I8VT25"/>
<name>A0A7I8VT25_9ANNE</name>
<comment type="caution">
    <text evidence="1">The sequence shown here is derived from an EMBL/GenBank/DDBJ whole genome shotgun (WGS) entry which is preliminary data.</text>
</comment>
<dbReference type="Proteomes" id="UP000549394">
    <property type="component" value="Unassembled WGS sequence"/>
</dbReference>
<protein>
    <submittedName>
        <fullName evidence="1">Uncharacterized protein</fullName>
    </submittedName>
</protein>
<organism evidence="1 2">
    <name type="scientific">Dimorphilus gyrociliatus</name>
    <dbReference type="NCBI Taxonomy" id="2664684"/>
    <lineage>
        <taxon>Eukaryota</taxon>
        <taxon>Metazoa</taxon>
        <taxon>Spiralia</taxon>
        <taxon>Lophotrochozoa</taxon>
        <taxon>Annelida</taxon>
        <taxon>Polychaeta</taxon>
        <taxon>Polychaeta incertae sedis</taxon>
        <taxon>Dinophilidae</taxon>
        <taxon>Dimorphilus</taxon>
    </lineage>
</organism>